<feature type="signal peptide" evidence="1">
    <location>
        <begin position="1"/>
        <end position="21"/>
    </location>
</feature>
<reference evidence="3" key="1">
    <citation type="submission" date="2011-03" db="EMBL/GenBank/DDBJ databases">
        <title>Draft genome sequence of Brevundimonas diminuta.</title>
        <authorList>
            <person name="Brown P.J.B."/>
            <person name="Buechlein A."/>
            <person name="Hemmerich C."/>
            <person name="Brun Y.V."/>
        </authorList>
    </citation>
    <scope>NUCLEOTIDE SEQUENCE [LARGE SCALE GENOMIC DNA]</scope>
    <source>
        <strain evidence="3">C19</strain>
    </source>
</reference>
<feature type="chain" id="PRO_5003320857" description="Lipoprotein" evidence="1">
    <location>
        <begin position="22"/>
        <end position="116"/>
    </location>
</feature>
<dbReference type="RefSeq" id="WP_006270856.1">
    <property type="nucleotide sequence ID" value="NZ_GL883077.1"/>
</dbReference>
<keyword evidence="1" id="KW-0732">Signal</keyword>
<dbReference type="STRING" id="715226.ABI_01230"/>
<protein>
    <recommendedName>
        <fullName evidence="4">Lipoprotein</fullName>
    </recommendedName>
</protein>
<evidence type="ECO:0000313" key="2">
    <source>
        <dbReference type="EMBL" id="EGF91693.1"/>
    </source>
</evidence>
<organism evidence="2 3">
    <name type="scientific">Asticcacaulis biprosthecium C19</name>
    <dbReference type="NCBI Taxonomy" id="715226"/>
    <lineage>
        <taxon>Bacteria</taxon>
        <taxon>Pseudomonadati</taxon>
        <taxon>Pseudomonadota</taxon>
        <taxon>Alphaproteobacteria</taxon>
        <taxon>Caulobacterales</taxon>
        <taxon>Caulobacteraceae</taxon>
        <taxon>Asticcacaulis</taxon>
    </lineage>
</organism>
<evidence type="ECO:0000256" key="1">
    <source>
        <dbReference type="SAM" id="SignalP"/>
    </source>
</evidence>
<dbReference type="OrthoDB" id="7173676at2"/>
<evidence type="ECO:0000313" key="3">
    <source>
        <dbReference type="Proteomes" id="UP000006512"/>
    </source>
</evidence>
<dbReference type="HOGENOM" id="CLU_2105658_0_0_5"/>
<name>F4QHY2_9CAUL</name>
<proteinExistence type="predicted"/>
<dbReference type="PROSITE" id="PS51257">
    <property type="entry name" value="PROKAR_LIPOPROTEIN"/>
    <property type="match status" value="1"/>
</dbReference>
<dbReference type="eggNOG" id="ENOG5033F78">
    <property type="taxonomic scope" value="Bacteria"/>
</dbReference>
<keyword evidence="3" id="KW-1185">Reference proteome</keyword>
<accession>F4QHY2</accession>
<dbReference type="AlphaFoldDB" id="F4QHY2"/>
<evidence type="ECO:0008006" key="4">
    <source>
        <dbReference type="Google" id="ProtNLM"/>
    </source>
</evidence>
<sequence>MVLRSYILILPLALTACQSTAAVRAPATVDLSDPTTKTAVTSALAQAVGKARIELGASDGSTITVLPPPLGPHESHSTAQPIRFDIVIEDGVCLAVRRDTQQAWPLPGVTCRPKST</sequence>
<dbReference type="EMBL" id="GL883077">
    <property type="protein sequence ID" value="EGF91693.1"/>
    <property type="molecule type" value="Genomic_DNA"/>
</dbReference>
<dbReference type="Proteomes" id="UP000006512">
    <property type="component" value="Unassembled WGS sequence"/>
</dbReference>
<gene>
    <name evidence="2" type="ORF">ABI_01230</name>
</gene>